<protein>
    <submittedName>
        <fullName evidence="2">Uncharacterized protein</fullName>
    </submittedName>
</protein>
<keyword evidence="1" id="KW-0472">Membrane</keyword>
<keyword evidence="1" id="KW-0812">Transmembrane</keyword>
<feature type="transmembrane region" description="Helical" evidence="1">
    <location>
        <begin position="12"/>
        <end position="31"/>
    </location>
</feature>
<organism evidence="2 3">
    <name type="scientific">Rhizophagus clarus</name>
    <dbReference type="NCBI Taxonomy" id="94130"/>
    <lineage>
        <taxon>Eukaryota</taxon>
        <taxon>Fungi</taxon>
        <taxon>Fungi incertae sedis</taxon>
        <taxon>Mucoromycota</taxon>
        <taxon>Glomeromycotina</taxon>
        <taxon>Glomeromycetes</taxon>
        <taxon>Glomerales</taxon>
        <taxon>Glomeraceae</taxon>
        <taxon>Rhizophagus</taxon>
    </lineage>
</organism>
<dbReference type="EMBL" id="BEXD01001913">
    <property type="protein sequence ID" value="GBB96301.1"/>
    <property type="molecule type" value="Genomic_DNA"/>
</dbReference>
<dbReference type="Proteomes" id="UP000247702">
    <property type="component" value="Unassembled WGS sequence"/>
</dbReference>
<reference evidence="2 3" key="1">
    <citation type="submission" date="2017-11" db="EMBL/GenBank/DDBJ databases">
        <title>The genome of Rhizophagus clarus HR1 reveals common genetic basis of auxotrophy among arbuscular mycorrhizal fungi.</title>
        <authorList>
            <person name="Kobayashi Y."/>
        </authorList>
    </citation>
    <scope>NUCLEOTIDE SEQUENCE [LARGE SCALE GENOMIC DNA]</scope>
    <source>
        <strain evidence="2 3">HR1</strain>
    </source>
</reference>
<comment type="caution">
    <text evidence="2">The sequence shown here is derived from an EMBL/GenBank/DDBJ whole genome shotgun (WGS) entry which is preliminary data.</text>
</comment>
<evidence type="ECO:0000256" key="1">
    <source>
        <dbReference type="SAM" id="Phobius"/>
    </source>
</evidence>
<accession>A0A2Z6RHD2</accession>
<proteinExistence type="predicted"/>
<dbReference type="AlphaFoldDB" id="A0A2Z6RHD2"/>
<keyword evidence="1" id="KW-1133">Transmembrane helix</keyword>
<name>A0A2Z6RHD2_9GLOM</name>
<gene>
    <name evidence="2" type="ORF">RclHR1_02720016</name>
</gene>
<keyword evidence="3" id="KW-1185">Reference proteome</keyword>
<evidence type="ECO:0000313" key="3">
    <source>
        <dbReference type="Proteomes" id="UP000247702"/>
    </source>
</evidence>
<evidence type="ECO:0000313" key="2">
    <source>
        <dbReference type="EMBL" id="GBB96301.1"/>
    </source>
</evidence>
<sequence length="69" mass="8245">MWGYISSSYPTFVDSIFILLFCRLLSLKVTFFENHFIFSRDSKTYTVKVNSKYKHAIKKKTLSYKIHII</sequence>